<keyword evidence="4 7" id="KW-0812">Transmembrane</keyword>
<dbReference type="InterPro" id="IPR027470">
    <property type="entry name" value="Cation_efflux_CTD"/>
</dbReference>
<reference evidence="11" key="1">
    <citation type="journal article" date="2020" name="mSystems">
        <title>Genome- and Community-Level Interaction Insights into Carbon Utilization and Element Cycling Functions of Hydrothermarchaeota in Hydrothermal Sediment.</title>
        <authorList>
            <person name="Zhou Z."/>
            <person name="Liu Y."/>
            <person name="Xu W."/>
            <person name="Pan J."/>
            <person name="Luo Z.H."/>
            <person name="Li M."/>
        </authorList>
    </citation>
    <scope>NUCLEOTIDE SEQUENCE [LARGE SCALE GENOMIC DNA]</scope>
    <source>
        <strain evidence="11">SpSt-776</strain>
    </source>
</reference>
<comment type="subcellular location">
    <subcellularLocation>
        <location evidence="1">Membrane</location>
        <topology evidence="1">Multi-pass membrane protein</topology>
    </subcellularLocation>
</comment>
<comment type="caution">
    <text evidence="11">The sequence shown here is derived from an EMBL/GenBank/DDBJ whole genome shotgun (WGS) entry which is preliminary data.</text>
</comment>
<comment type="similarity">
    <text evidence="2">Belongs to the cation diffusion facilitator (CDF) transporter (TC 2.A.4) family.</text>
</comment>
<dbReference type="InterPro" id="IPR050291">
    <property type="entry name" value="CDF_Transporter"/>
</dbReference>
<evidence type="ECO:0000256" key="2">
    <source>
        <dbReference type="ARBA" id="ARBA00008114"/>
    </source>
</evidence>
<feature type="domain" description="Cation efflux protein cytoplasmic" evidence="10">
    <location>
        <begin position="208"/>
        <end position="280"/>
    </location>
</feature>
<dbReference type="InterPro" id="IPR027469">
    <property type="entry name" value="Cation_efflux_TMD_sf"/>
</dbReference>
<evidence type="ECO:0000256" key="4">
    <source>
        <dbReference type="ARBA" id="ARBA00022692"/>
    </source>
</evidence>
<dbReference type="SUPFAM" id="SSF160240">
    <property type="entry name" value="Cation efflux protein cytoplasmic domain-like"/>
    <property type="match status" value="1"/>
</dbReference>
<evidence type="ECO:0000313" key="11">
    <source>
        <dbReference type="EMBL" id="HGB14343.1"/>
    </source>
</evidence>
<dbReference type="GO" id="GO:0008324">
    <property type="term" value="F:monoatomic cation transmembrane transporter activity"/>
    <property type="evidence" value="ECO:0007669"/>
    <property type="project" value="InterPro"/>
</dbReference>
<dbReference type="PANTHER" id="PTHR43840">
    <property type="entry name" value="MITOCHONDRIAL METAL TRANSPORTER 1-RELATED"/>
    <property type="match status" value="1"/>
</dbReference>
<feature type="transmembrane region" description="Helical" evidence="7">
    <location>
        <begin position="107"/>
        <end position="127"/>
    </location>
</feature>
<evidence type="ECO:0000256" key="6">
    <source>
        <dbReference type="ARBA" id="ARBA00023136"/>
    </source>
</evidence>
<dbReference type="AlphaFoldDB" id="A0A7C3SI94"/>
<keyword evidence="3" id="KW-0813">Transport</keyword>
<dbReference type="SUPFAM" id="SSF53146">
    <property type="entry name" value="Nitrogenase accessory factor-like"/>
    <property type="match status" value="1"/>
</dbReference>
<dbReference type="InterPro" id="IPR036105">
    <property type="entry name" value="DiNase_FeMo-co_biosyn_sf"/>
</dbReference>
<dbReference type="EMBL" id="DTHB01000028">
    <property type="protein sequence ID" value="HGB14343.1"/>
    <property type="molecule type" value="Genomic_DNA"/>
</dbReference>
<proteinExistence type="inferred from homology"/>
<dbReference type="Gene3D" id="3.30.70.1350">
    <property type="entry name" value="Cation efflux protein, cytoplasmic domain"/>
    <property type="match status" value="1"/>
</dbReference>
<evidence type="ECO:0000259" key="10">
    <source>
        <dbReference type="Pfam" id="PF16916"/>
    </source>
</evidence>
<name>A0A7C3SI94_9BACT</name>
<dbReference type="PANTHER" id="PTHR43840:SF15">
    <property type="entry name" value="MITOCHONDRIAL METAL TRANSPORTER 1-RELATED"/>
    <property type="match status" value="1"/>
</dbReference>
<feature type="domain" description="Dinitrogenase iron-molybdenum cofactor biosynthesis" evidence="9">
    <location>
        <begin position="298"/>
        <end position="381"/>
    </location>
</feature>
<evidence type="ECO:0000256" key="5">
    <source>
        <dbReference type="ARBA" id="ARBA00022989"/>
    </source>
</evidence>
<feature type="domain" description="Cation efflux protein transmembrane" evidence="8">
    <location>
        <begin position="9"/>
        <end position="200"/>
    </location>
</feature>
<evidence type="ECO:0000259" key="8">
    <source>
        <dbReference type="Pfam" id="PF01545"/>
    </source>
</evidence>
<feature type="transmembrane region" description="Helical" evidence="7">
    <location>
        <begin position="7"/>
        <end position="25"/>
    </location>
</feature>
<feature type="transmembrane region" description="Helical" evidence="7">
    <location>
        <begin position="75"/>
        <end position="95"/>
    </location>
</feature>
<evidence type="ECO:0000259" key="9">
    <source>
        <dbReference type="Pfam" id="PF02579"/>
    </source>
</evidence>
<feature type="transmembrane region" description="Helical" evidence="7">
    <location>
        <begin position="31"/>
        <end position="55"/>
    </location>
</feature>
<dbReference type="Gene3D" id="1.20.1510.10">
    <property type="entry name" value="Cation efflux protein transmembrane domain"/>
    <property type="match status" value="1"/>
</dbReference>
<sequence>MEASERLALASVAVNLLVTGLKYFLGMFSGSLALLADAVHSTADVISSAFIWAGIRLSRRKTKRFPYGLYKVENLVALITAGIILLAGYEIVRSVLWAGEQVKAERLPYAIVGVLAITLILLAFSRYELRTARKLNSPSLEADAQHLTTDLFSSCVILAGLGGTYWRVPYPLDKAAALIIVLLIARVGVKIALDAIRVLLDASLDFRTLNTIREIIQATPQVSKIKSLTGRNSGRFKFIEAEVTLKVKELDKAHYVANQIENRIKSLVPQVDRVLLHYEPMEREIRVVALPVEEDRVHLSEHFGEAPYFLLLTIRNQDRRLLEERLLPNPHRLVKTGKGIKVSEWLVGLGVDEVYLAKSLEHKGPYYVFADAGVHMEKTDETEVARLKTGLIAPGAETEAGRAAQTGP</sequence>
<evidence type="ECO:0000256" key="7">
    <source>
        <dbReference type="SAM" id="Phobius"/>
    </source>
</evidence>
<keyword evidence="5 7" id="KW-1133">Transmembrane helix</keyword>
<organism evidence="11">
    <name type="scientific">Desulfobacca acetoxidans</name>
    <dbReference type="NCBI Taxonomy" id="60893"/>
    <lineage>
        <taxon>Bacteria</taxon>
        <taxon>Pseudomonadati</taxon>
        <taxon>Thermodesulfobacteriota</taxon>
        <taxon>Desulfobaccia</taxon>
        <taxon>Desulfobaccales</taxon>
        <taxon>Desulfobaccaceae</taxon>
        <taxon>Desulfobacca</taxon>
    </lineage>
</organism>
<keyword evidence="6 7" id="KW-0472">Membrane</keyword>
<dbReference type="Pfam" id="PF02579">
    <property type="entry name" value="Nitro_FeMo-Co"/>
    <property type="match status" value="1"/>
</dbReference>
<accession>A0A7C3SI94</accession>
<dbReference type="GO" id="GO:0016020">
    <property type="term" value="C:membrane"/>
    <property type="evidence" value="ECO:0007669"/>
    <property type="project" value="UniProtKB-SubCell"/>
</dbReference>
<gene>
    <name evidence="11" type="ORF">ENV62_03775</name>
</gene>
<dbReference type="NCBIfam" id="TIGR01297">
    <property type="entry name" value="CDF"/>
    <property type="match status" value="1"/>
</dbReference>
<evidence type="ECO:0000256" key="1">
    <source>
        <dbReference type="ARBA" id="ARBA00004141"/>
    </source>
</evidence>
<dbReference type="InterPro" id="IPR058533">
    <property type="entry name" value="Cation_efflux_TM"/>
</dbReference>
<dbReference type="Pfam" id="PF01545">
    <property type="entry name" value="Cation_efflux"/>
    <property type="match status" value="1"/>
</dbReference>
<dbReference type="SUPFAM" id="SSF161111">
    <property type="entry name" value="Cation efflux protein transmembrane domain-like"/>
    <property type="match status" value="1"/>
</dbReference>
<evidence type="ECO:0000256" key="3">
    <source>
        <dbReference type="ARBA" id="ARBA00022448"/>
    </source>
</evidence>
<dbReference type="InterPro" id="IPR003731">
    <property type="entry name" value="Di-Nase_FeMo-co_biosynth"/>
</dbReference>
<dbReference type="Pfam" id="PF16916">
    <property type="entry name" value="ZT_dimer"/>
    <property type="match status" value="1"/>
</dbReference>
<protein>
    <submittedName>
        <fullName evidence="11">Cation diffusion facilitator family transporter</fullName>
    </submittedName>
</protein>
<dbReference type="InterPro" id="IPR002524">
    <property type="entry name" value="Cation_efflux"/>
</dbReference>
<dbReference type="InterPro" id="IPR036837">
    <property type="entry name" value="Cation_efflux_CTD_sf"/>
</dbReference>
<dbReference type="Gene3D" id="3.30.420.130">
    <property type="entry name" value="Dinitrogenase iron-molybdenum cofactor biosynthesis domain"/>
    <property type="match status" value="1"/>
</dbReference>